<dbReference type="KEGG" id="nth:Nther_1761"/>
<keyword evidence="3" id="KW-1185">Reference proteome</keyword>
<dbReference type="eggNOG" id="COG1302">
    <property type="taxonomic scope" value="Bacteria"/>
</dbReference>
<dbReference type="STRING" id="457570.Nther_1761"/>
<reference evidence="2 3" key="1">
    <citation type="submission" date="2008-04" db="EMBL/GenBank/DDBJ databases">
        <title>Complete sequence of chromosome of Natranaerobius thermophilus JW/NM-WN-LF.</title>
        <authorList>
            <consortium name="US DOE Joint Genome Institute"/>
            <person name="Copeland A."/>
            <person name="Lucas S."/>
            <person name="Lapidus A."/>
            <person name="Glavina del Rio T."/>
            <person name="Dalin E."/>
            <person name="Tice H."/>
            <person name="Bruce D."/>
            <person name="Goodwin L."/>
            <person name="Pitluck S."/>
            <person name="Chertkov O."/>
            <person name="Brettin T."/>
            <person name="Detter J.C."/>
            <person name="Han C."/>
            <person name="Kuske C.R."/>
            <person name="Schmutz J."/>
            <person name="Larimer F."/>
            <person name="Land M."/>
            <person name="Hauser L."/>
            <person name="Kyrpides N."/>
            <person name="Lykidis A."/>
            <person name="Mesbah N.M."/>
            <person name="Wiegel J."/>
        </authorList>
    </citation>
    <scope>NUCLEOTIDE SEQUENCE [LARGE SCALE GENOMIC DNA]</scope>
    <source>
        <strain evidence="3">ATCC BAA-1301 / DSM 18059 / JW/NM-WN-LF</strain>
    </source>
</reference>
<proteinExistence type="inferred from homology"/>
<protein>
    <recommendedName>
        <fullName evidence="4">Asp23/Gls24 family envelope stress response protein</fullName>
    </recommendedName>
</protein>
<sequence>MANESLPKEDQIVISDEVTAIIAGIAANKVDGIASMSGGVVGNLAERLGAKKDLARGVKVESTNEEASIELNLIVDYGIKIHETCGVVQERVREAVQEMTGLAVPGVSVNVQGVNLDEQIELENTD</sequence>
<dbReference type="RefSeq" id="WP_012448200.1">
    <property type="nucleotide sequence ID" value="NC_010718.1"/>
</dbReference>
<organism evidence="2 3">
    <name type="scientific">Natranaerobius thermophilus (strain ATCC BAA-1301 / DSM 18059 / JW/NM-WN-LF)</name>
    <dbReference type="NCBI Taxonomy" id="457570"/>
    <lineage>
        <taxon>Bacteria</taxon>
        <taxon>Bacillati</taxon>
        <taxon>Bacillota</taxon>
        <taxon>Clostridia</taxon>
        <taxon>Natranaerobiales</taxon>
        <taxon>Natranaerobiaceae</taxon>
        <taxon>Natranaerobius</taxon>
    </lineage>
</organism>
<dbReference type="Pfam" id="PF03780">
    <property type="entry name" value="Asp23"/>
    <property type="match status" value="1"/>
</dbReference>
<dbReference type="InterPro" id="IPR005531">
    <property type="entry name" value="Asp23"/>
</dbReference>
<dbReference type="Proteomes" id="UP000001683">
    <property type="component" value="Chromosome"/>
</dbReference>
<evidence type="ECO:0000313" key="2">
    <source>
        <dbReference type="EMBL" id="ACB85333.1"/>
    </source>
</evidence>
<evidence type="ECO:0008006" key="4">
    <source>
        <dbReference type="Google" id="ProtNLM"/>
    </source>
</evidence>
<accession>B2A5H8</accession>
<dbReference type="PANTHER" id="PTHR34297:SF2">
    <property type="entry name" value="ASP23_GLS24 FAMILY ENVELOPE STRESS RESPONSE PROTEIN"/>
    <property type="match status" value="1"/>
</dbReference>
<comment type="similarity">
    <text evidence="1">Belongs to the asp23 family.</text>
</comment>
<reference evidence="2 3" key="2">
    <citation type="journal article" date="2011" name="J. Bacteriol.">
        <title>Complete genome sequence of the anaerobic, halophilic alkalithermophile Natranaerobius thermophilus JW/NM-WN-LF.</title>
        <authorList>
            <person name="Zhao B."/>
            <person name="Mesbah N.M."/>
            <person name="Dalin E."/>
            <person name="Goodwin L."/>
            <person name="Nolan M."/>
            <person name="Pitluck S."/>
            <person name="Chertkov O."/>
            <person name="Brettin T.S."/>
            <person name="Han J."/>
            <person name="Larimer F.W."/>
            <person name="Land M.L."/>
            <person name="Hauser L."/>
            <person name="Kyrpides N."/>
            <person name="Wiegel J."/>
        </authorList>
    </citation>
    <scope>NUCLEOTIDE SEQUENCE [LARGE SCALE GENOMIC DNA]</scope>
    <source>
        <strain evidence="3">ATCC BAA-1301 / DSM 18059 / JW/NM-WN-LF</strain>
    </source>
</reference>
<dbReference type="HOGENOM" id="CLU_113198_4_2_9"/>
<name>B2A5H8_NATTJ</name>
<dbReference type="PANTHER" id="PTHR34297">
    <property type="entry name" value="HYPOTHETICAL CYTOSOLIC PROTEIN-RELATED"/>
    <property type="match status" value="1"/>
</dbReference>
<evidence type="ECO:0000313" key="3">
    <source>
        <dbReference type="Proteomes" id="UP000001683"/>
    </source>
</evidence>
<gene>
    <name evidence="2" type="ordered locus">Nther_1761</name>
</gene>
<dbReference type="InParanoid" id="B2A5H8"/>
<dbReference type="AlphaFoldDB" id="B2A5H8"/>
<dbReference type="EMBL" id="CP001034">
    <property type="protein sequence ID" value="ACB85333.1"/>
    <property type="molecule type" value="Genomic_DNA"/>
</dbReference>
<dbReference type="OrthoDB" id="9793465at2"/>
<evidence type="ECO:0000256" key="1">
    <source>
        <dbReference type="ARBA" id="ARBA00005721"/>
    </source>
</evidence>